<dbReference type="Pfam" id="PF13962">
    <property type="entry name" value="PGG"/>
    <property type="match status" value="1"/>
</dbReference>
<feature type="non-terminal residue" evidence="3">
    <location>
        <position position="1"/>
    </location>
</feature>
<proteinExistence type="predicted"/>
<organism evidence="3 4">
    <name type="scientific">Eutrema salsugineum</name>
    <name type="common">Saltwater cress</name>
    <name type="synonym">Sisymbrium salsugineum</name>
    <dbReference type="NCBI Taxonomy" id="72664"/>
    <lineage>
        <taxon>Eukaryota</taxon>
        <taxon>Viridiplantae</taxon>
        <taxon>Streptophyta</taxon>
        <taxon>Embryophyta</taxon>
        <taxon>Tracheophyta</taxon>
        <taxon>Spermatophyta</taxon>
        <taxon>Magnoliopsida</taxon>
        <taxon>eudicotyledons</taxon>
        <taxon>Gunneridae</taxon>
        <taxon>Pentapetalae</taxon>
        <taxon>rosids</taxon>
        <taxon>malvids</taxon>
        <taxon>Brassicales</taxon>
        <taxon>Brassicaceae</taxon>
        <taxon>Eutremeae</taxon>
        <taxon>Eutrema</taxon>
    </lineage>
</organism>
<name>V4KVI0_EUTSA</name>
<accession>V4KVI0</accession>
<dbReference type="AlphaFoldDB" id="V4KVI0"/>
<protein>
    <recommendedName>
        <fullName evidence="2">PGG domain-containing protein</fullName>
    </recommendedName>
</protein>
<dbReference type="Gene3D" id="1.25.40.20">
    <property type="entry name" value="Ankyrin repeat-containing domain"/>
    <property type="match status" value="1"/>
</dbReference>
<feature type="transmembrane region" description="Helical" evidence="1">
    <location>
        <begin position="288"/>
        <end position="310"/>
    </location>
</feature>
<gene>
    <name evidence="3" type="ORF">EUTSA_v10009831mg</name>
</gene>
<keyword evidence="1" id="KW-0812">Transmembrane</keyword>
<dbReference type="SMART" id="SM00248">
    <property type="entry name" value="ANK"/>
    <property type="match status" value="3"/>
</dbReference>
<keyword evidence="1" id="KW-1133">Transmembrane helix</keyword>
<reference evidence="3 4" key="1">
    <citation type="journal article" date="2013" name="Front. Plant Sci.">
        <title>The Reference Genome of the Halophytic Plant Eutrema salsugineum.</title>
        <authorList>
            <person name="Yang R."/>
            <person name="Jarvis D.E."/>
            <person name="Chen H."/>
            <person name="Beilstein M.A."/>
            <person name="Grimwood J."/>
            <person name="Jenkins J."/>
            <person name="Shu S."/>
            <person name="Prochnik S."/>
            <person name="Xin M."/>
            <person name="Ma C."/>
            <person name="Schmutz J."/>
            <person name="Wing R.A."/>
            <person name="Mitchell-Olds T."/>
            <person name="Schumaker K.S."/>
            <person name="Wang X."/>
        </authorList>
    </citation>
    <scope>NUCLEOTIDE SEQUENCE [LARGE SCALE GENOMIC DNA]</scope>
</reference>
<feature type="transmembrane region" description="Helical" evidence="1">
    <location>
        <begin position="262"/>
        <end position="282"/>
    </location>
</feature>
<dbReference type="InterPro" id="IPR002110">
    <property type="entry name" value="Ankyrin_rpt"/>
</dbReference>
<evidence type="ECO:0000259" key="2">
    <source>
        <dbReference type="Pfam" id="PF13962"/>
    </source>
</evidence>
<keyword evidence="1" id="KW-0472">Membrane</keyword>
<dbReference type="PANTHER" id="PTHR24128">
    <property type="entry name" value="HOMEOBOX PROTEIN WARIAI"/>
    <property type="match status" value="1"/>
</dbReference>
<feature type="domain" description="PGG" evidence="2">
    <location>
        <begin position="217"/>
        <end position="283"/>
    </location>
</feature>
<dbReference type="PANTHER" id="PTHR24128:SF38">
    <property type="entry name" value="ANKYRIN REPEAT FAMILY PROTEIN"/>
    <property type="match status" value="1"/>
</dbReference>
<keyword evidence="4" id="KW-1185">Reference proteome</keyword>
<evidence type="ECO:0000256" key="1">
    <source>
        <dbReference type="SAM" id="Phobius"/>
    </source>
</evidence>
<dbReference type="EMBL" id="KI517683">
    <property type="protein sequence ID" value="ESQ35359.1"/>
    <property type="molecule type" value="Genomic_DNA"/>
</dbReference>
<dbReference type="STRING" id="72664.V4KVI0"/>
<dbReference type="OMA" id="IFLWISN"/>
<sequence>LLSREALMMNLKPSFARKLDKSGCSPLHLAVEKNNTDFVSTMLGLDHGLVSVKGKNGITPFLALVSKGNVDLVVECLRRYPECIQDVSVKGQNALHLARKVQRNSIETRILNKKDLSCDTALHLAAYKKDLKAVQLLLECRLVKRNKVNGDGLTTLDILRAAGGMCLDLEHNLVKSGCKEAASMPKSKKRSDFLKSPLTFWTYCSTVMTRLRSNISNESRGVFLIVCTLIITATYQTALQPPGGVHQSNDENAGSVVMNQTFFILVFGTSLCVSYALSMAVISPHPMVFLSATMAFFLLFPLFLLWEFFFKRWHKTHRKLNCENFVLFHSIL</sequence>
<dbReference type="Proteomes" id="UP000030689">
    <property type="component" value="Unassembled WGS sequence"/>
</dbReference>
<dbReference type="InterPro" id="IPR026961">
    <property type="entry name" value="PGG_dom"/>
</dbReference>
<dbReference type="SUPFAM" id="SSF48403">
    <property type="entry name" value="Ankyrin repeat"/>
    <property type="match status" value="1"/>
</dbReference>
<evidence type="ECO:0000313" key="3">
    <source>
        <dbReference type="EMBL" id="ESQ35359.1"/>
    </source>
</evidence>
<evidence type="ECO:0000313" key="4">
    <source>
        <dbReference type="Proteomes" id="UP000030689"/>
    </source>
</evidence>
<dbReference type="eggNOG" id="KOG0504">
    <property type="taxonomic scope" value="Eukaryota"/>
</dbReference>
<dbReference type="Pfam" id="PF00023">
    <property type="entry name" value="Ank"/>
    <property type="match status" value="2"/>
</dbReference>
<dbReference type="KEGG" id="eus:EUTSA_v10009831mg"/>
<dbReference type="InterPro" id="IPR036770">
    <property type="entry name" value="Ankyrin_rpt-contain_sf"/>
</dbReference>